<dbReference type="Gene3D" id="2.40.50.100">
    <property type="match status" value="1"/>
</dbReference>
<keyword evidence="2 7" id="KW-1003">Cell membrane</keyword>
<comment type="similarity">
    <text evidence="7">Belongs to the ABC transporter superfamily. Spermidine/putrescine importer (TC 3.A.1.11.1) family.</text>
</comment>
<accession>A0A662DDA9</accession>
<evidence type="ECO:0000256" key="3">
    <source>
        <dbReference type="ARBA" id="ARBA00022741"/>
    </source>
</evidence>
<dbReference type="InterPro" id="IPR005893">
    <property type="entry name" value="PotA-like"/>
</dbReference>
<dbReference type="InterPro" id="IPR050093">
    <property type="entry name" value="ABC_SmlMolc_Importer"/>
</dbReference>
<dbReference type="InterPro" id="IPR017871">
    <property type="entry name" value="ABC_transporter-like_CS"/>
</dbReference>
<dbReference type="Proteomes" id="UP000280417">
    <property type="component" value="Unassembled WGS sequence"/>
</dbReference>
<dbReference type="Gene3D" id="3.40.50.300">
    <property type="entry name" value="P-loop containing nucleotide triphosphate hydrolases"/>
    <property type="match status" value="1"/>
</dbReference>
<dbReference type="Pfam" id="PF08402">
    <property type="entry name" value="TOBE_2"/>
    <property type="match status" value="1"/>
</dbReference>
<keyword evidence="1 7" id="KW-0813">Transport</keyword>
<dbReference type="GO" id="GO:0005524">
    <property type="term" value="F:ATP binding"/>
    <property type="evidence" value="ECO:0007669"/>
    <property type="project" value="UniProtKB-KW"/>
</dbReference>
<dbReference type="InterPro" id="IPR003439">
    <property type="entry name" value="ABC_transporter-like_ATP-bd"/>
</dbReference>
<keyword evidence="4 7" id="KW-0067">ATP-binding</keyword>
<dbReference type="Pfam" id="PF00005">
    <property type="entry name" value="ABC_tran"/>
    <property type="match status" value="1"/>
</dbReference>
<protein>
    <recommendedName>
        <fullName evidence="7">Spermidine/putrescine import ATP-binding protein PotA</fullName>
        <ecNumber evidence="7">7.6.2.11</ecNumber>
    </recommendedName>
</protein>
<dbReference type="GO" id="GO:0016887">
    <property type="term" value="F:ATP hydrolysis activity"/>
    <property type="evidence" value="ECO:0007669"/>
    <property type="project" value="InterPro"/>
</dbReference>
<comment type="function">
    <text evidence="7">Part of the ABC transporter complex PotABCD involved in spermidine/putrescine import. Responsible for energy coupling to the transport system.</text>
</comment>
<dbReference type="FunFam" id="3.40.50.300:FF:000042">
    <property type="entry name" value="Maltose/maltodextrin ABC transporter, ATP-binding protein"/>
    <property type="match status" value="1"/>
</dbReference>
<evidence type="ECO:0000256" key="4">
    <source>
        <dbReference type="ARBA" id="ARBA00022840"/>
    </source>
</evidence>
<dbReference type="EC" id="7.6.2.11" evidence="7"/>
<keyword evidence="6 7" id="KW-0472">Membrane</keyword>
<name>A0A662DDA9_UNCAE</name>
<dbReference type="EMBL" id="QMQA01000174">
    <property type="protein sequence ID" value="RLE12311.1"/>
    <property type="molecule type" value="Genomic_DNA"/>
</dbReference>
<dbReference type="SMART" id="SM00382">
    <property type="entry name" value="AAA"/>
    <property type="match status" value="1"/>
</dbReference>
<dbReference type="SUPFAM" id="SSF50331">
    <property type="entry name" value="MOP-like"/>
    <property type="match status" value="1"/>
</dbReference>
<evidence type="ECO:0000256" key="2">
    <source>
        <dbReference type="ARBA" id="ARBA00022475"/>
    </source>
</evidence>
<dbReference type="AlphaFoldDB" id="A0A662DDA9"/>
<dbReference type="GO" id="GO:0043190">
    <property type="term" value="C:ATP-binding cassette (ABC) transporter complex"/>
    <property type="evidence" value="ECO:0007669"/>
    <property type="project" value="InterPro"/>
</dbReference>
<comment type="catalytic activity">
    <reaction evidence="7">
        <text>ATP + H2O + polyamine-[polyamine-binding protein]Side 1 = ADP + phosphate + polyamineSide 2 + [polyamine-binding protein]Side 1.</text>
        <dbReference type="EC" id="7.6.2.11"/>
    </reaction>
</comment>
<evidence type="ECO:0000256" key="1">
    <source>
        <dbReference type="ARBA" id="ARBA00022448"/>
    </source>
</evidence>
<comment type="subunit">
    <text evidence="7">The complex is composed of two ATP-binding proteins (PotA), two transmembrane proteins (PotB and PotC) and a solute-binding protein (PotD).</text>
</comment>
<organism evidence="9 10">
    <name type="scientific">Aerophobetes bacterium</name>
    <dbReference type="NCBI Taxonomy" id="2030807"/>
    <lineage>
        <taxon>Bacteria</taxon>
        <taxon>Candidatus Aerophobota</taxon>
    </lineage>
</organism>
<dbReference type="InterPro" id="IPR013611">
    <property type="entry name" value="Transp-assoc_OB_typ2"/>
</dbReference>
<keyword evidence="5 7" id="KW-1278">Translocase</keyword>
<comment type="caution">
    <text evidence="9">The sequence shown here is derived from an EMBL/GenBank/DDBJ whole genome shotgun (WGS) entry which is preliminary data.</text>
</comment>
<dbReference type="PROSITE" id="PS00211">
    <property type="entry name" value="ABC_TRANSPORTER_1"/>
    <property type="match status" value="1"/>
</dbReference>
<dbReference type="InterPro" id="IPR027417">
    <property type="entry name" value="P-loop_NTPase"/>
</dbReference>
<evidence type="ECO:0000256" key="7">
    <source>
        <dbReference type="RuleBase" id="RU364083"/>
    </source>
</evidence>
<keyword evidence="3 7" id="KW-0547">Nucleotide-binding</keyword>
<evidence type="ECO:0000256" key="6">
    <source>
        <dbReference type="ARBA" id="ARBA00023136"/>
    </source>
</evidence>
<gene>
    <name evidence="7" type="primary">potA</name>
    <name evidence="9" type="ORF">DRJ04_06445</name>
</gene>
<evidence type="ECO:0000313" key="9">
    <source>
        <dbReference type="EMBL" id="RLE12311.1"/>
    </source>
</evidence>
<evidence type="ECO:0000259" key="8">
    <source>
        <dbReference type="PROSITE" id="PS50893"/>
    </source>
</evidence>
<feature type="domain" description="ABC transporter" evidence="8">
    <location>
        <begin position="7"/>
        <end position="238"/>
    </location>
</feature>
<dbReference type="SUPFAM" id="SSF52540">
    <property type="entry name" value="P-loop containing nucleoside triphosphate hydrolases"/>
    <property type="match status" value="1"/>
</dbReference>
<evidence type="ECO:0000313" key="10">
    <source>
        <dbReference type="Proteomes" id="UP000280417"/>
    </source>
</evidence>
<dbReference type="InterPro" id="IPR003593">
    <property type="entry name" value="AAA+_ATPase"/>
</dbReference>
<dbReference type="PANTHER" id="PTHR42781">
    <property type="entry name" value="SPERMIDINE/PUTRESCINE IMPORT ATP-BINDING PROTEIN POTA"/>
    <property type="match status" value="1"/>
</dbReference>
<dbReference type="GO" id="GO:0015417">
    <property type="term" value="F:ABC-type polyamine transporter activity"/>
    <property type="evidence" value="ECO:0007669"/>
    <property type="project" value="UniProtKB-EC"/>
</dbReference>
<reference evidence="9 10" key="1">
    <citation type="submission" date="2018-06" db="EMBL/GenBank/DDBJ databases">
        <title>Extensive metabolic versatility and redundancy in microbially diverse, dynamic hydrothermal sediments.</title>
        <authorList>
            <person name="Dombrowski N."/>
            <person name="Teske A."/>
            <person name="Baker B.J."/>
        </authorList>
    </citation>
    <scope>NUCLEOTIDE SEQUENCE [LARGE SCALE GENOMIC DNA]</scope>
    <source>
        <strain evidence="9">B3_G15</strain>
    </source>
</reference>
<dbReference type="PROSITE" id="PS50893">
    <property type="entry name" value="ABC_TRANSPORTER_2"/>
    <property type="match status" value="1"/>
</dbReference>
<sequence>MEDEIVLQIRNLTKKFSIVVAVNNLTIDRINKGEFVTFLGPSGCGKTTLLRMIGGFYYPTSGDIIMHGQRINDIPPENRKTSMVFQNYALFPHMTVYDNIAYGLKIRKLTHGEIDRRVREIIKIVQLEGMEKRKPNELSGGQQQRVALARCIVIEPEVILLDEPLSNLDATLRVLMREEIRRIQKSLNLTTIFVTHDQEEAMSMSDRIMVMKDGEIQQIGTPEEIYEKPSNTFVASFIGYINLIEGRVIGKKDHSVIIDTPIGKLTNKNDEILGISTGRKIISVIRPESIELKKQTSGINVENTISGKVKNYTYIGSIVRYTIEVKGLPNNIIVSVSNPHGKGLFKEGSTVTLILPKNFHCIQE</sequence>
<dbReference type="NCBIfam" id="TIGR01187">
    <property type="entry name" value="potA"/>
    <property type="match status" value="1"/>
</dbReference>
<dbReference type="InterPro" id="IPR008995">
    <property type="entry name" value="Mo/tungstate-bd_C_term_dom"/>
</dbReference>
<dbReference type="PANTHER" id="PTHR42781:SF4">
    <property type="entry name" value="SPERMIDINE_PUTRESCINE IMPORT ATP-BINDING PROTEIN POTA"/>
    <property type="match status" value="1"/>
</dbReference>
<proteinExistence type="inferred from homology"/>
<evidence type="ECO:0000256" key="5">
    <source>
        <dbReference type="ARBA" id="ARBA00022967"/>
    </source>
</evidence>